<dbReference type="Pfam" id="PF07330">
    <property type="entry name" value="DUF1467"/>
    <property type="match status" value="1"/>
</dbReference>
<evidence type="ECO:0000313" key="3">
    <source>
        <dbReference type="Proteomes" id="UP000284547"/>
    </source>
</evidence>
<feature type="transmembrane region" description="Helical" evidence="1">
    <location>
        <begin position="6"/>
        <end position="24"/>
    </location>
</feature>
<proteinExistence type="predicted"/>
<evidence type="ECO:0000256" key="1">
    <source>
        <dbReference type="SAM" id="Phobius"/>
    </source>
</evidence>
<comment type="caution">
    <text evidence="2">The sequence shown here is derived from an EMBL/GenBank/DDBJ whole genome shotgun (WGS) entry which is preliminary data.</text>
</comment>
<dbReference type="InterPro" id="IPR009935">
    <property type="entry name" value="DUF1467"/>
</dbReference>
<dbReference type="RefSeq" id="WP_118149674.1">
    <property type="nucleotide sequence ID" value="NZ_QWEY01000001.1"/>
</dbReference>
<protein>
    <submittedName>
        <fullName evidence="2">DUF1467 family protein</fullName>
    </submittedName>
</protein>
<keyword evidence="1" id="KW-0472">Membrane</keyword>
<accession>A0A411Z7G5</accession>
<keyword evidence="1" id="KW-0812">Transmembrane</keyword>
<gene>
    <name evidence="2" type="ORF">D1012_02175</name>
</gene>
<keyword evidence="1" id="KW-1133">Transmembrane helix</keyword>
<sequence length="94" mass="10150">MTITAAAVLFAVVWFMVFFIVLPLRLTTQGDAGSVVPGTPRSAPRDEMVGRKARITTLFAIIVWGLLAGIITSGTISVRDFDWMGRMPPVTATP</sequence>
<dbReference type="AlphaFoldDB" id="A0A411Z7G5"/>
<name>A0A411Z7G5_9RHOB</name>
<keyword evidence="3" id="KW-1185">Reference proteome</keyword>
<organism evidence="2 3">
    <name type="scientific">Pseudotabrizicola alkalilacus</name>
    <dbReference type="NCBI Taxonomy" id="2305252"/>
    <lineage>
        <taxon>Bacteria</taxon>
        <taxon>Pseudomonadati</taxon>
        <taxon>Pseudomonadota</taxon>
        <taxon>Alphaproteobacteria</taxon>
        <taxon>Rhodobacterales</taxon>
        <taxon>Paracoccaceae</taxon>
        <taxon>Pseudotabrizicola</taxon>
    </lineage>
</organism>
<dbReference type="OrthoDB" id="9804637at2"/>
<evidence type="ECO:0000313" key="2">
    <source>
        <dbReference type="EMBL" id="RGP38942.1"/>
    </source>
</evidence>
<reference evidence="2 3" key="1">
    <citation type="submission" date="2018-08" db="EMBL/GenBank/DDBJ databases">
        <title>Flavobacterium tibetense sp. nov., isolated from a wetland YonghuCo on Tibetan Plateau.</title>
        <authorList>
            <person name="Phurbu D."/>
            <person name="Lu H."/>
            <person name="Xing P."/>
        </authorList>
    </citation>
    <scope>NUCLEOTIDE SEQUENCE [LARGE SCALE GENOMIC DNA]</scope>
    <source>
        <strain evidence="2 3">DJC</strain>
    </source>
</reference>
<feature type="transmembrane region" description="Helical" evidence="1">
    <location>
        <begin position="55"/>
        <end position="78"/>
    </location>
</feature>
<dbReference type="EMBL" id="QWEY01000001">
    <property type="protein sequence ID" value="RGP38942.1"/>
    <property type="molecule type" value="Genomic_DNA"/>
</dbReference>
<dbReference type="Proteomes" id="UP000284547">
    <property type="component" value="Unassembled WGS sequence"/>
</dbReference>